<name>A0A431WCS0_9BACI</name>
<gene>
    <name evidence="1" type="primary">fbpA</name>
    <name evidence="1" type="ORF">EKG37_08485</name>
</gene>
<evidence type="ECO:0000313" key="1">
    <source>
        <dbReference type="EMBL" id="RTR33087.1"/>
    </source>
</evidence>
<accession>A0A431WCS0</accession>
<dbReference type="EMBL" id="RXNT01000005">
    <property type="protein sequence ID" value="RTR33087.1"/>
    <property type="molecule type" value="Genomic_DNA"/>
</dbReference>
<keyword evidence="2" id="KW-1185">Reference proteome</keyword>
<dbReference type="Pfam" id="PF13076">
    <property type="entry name" value="Fur_reg_FbpA"/>
    <property type="match status" value="1"/>
</dbReference>
<protein>
    <submittedName>
        <fullName evidence="1">Fur-regulated basic protein FbpA</fullName>
    </submittedName>
</protein>
<sequence>MPYLRNAVEKRRDQVITFLVKSGTFKREDIQSLTLSELEVEYKKVAKTNKGKKGVRNHGK</sequence>
<evidence type="ECO:0000313" key="2">
    <source>
        <dbReference type="Proteomes" id="UP000271374"/>
    </source>
</evidence>
<organism evidence="1 2">
    <name type="scientific">Bacillus yapensis</name>
    <dbReference type="NCBI Taxonomy" id="2492960"/>
    <lineage>
        <taxon>Bacteria</taxon>
        <taxon>Bacillati</taxon>
        <taxon>Bacillota</taxon>
        <taxon>Bacilli</taxon>
        <taxon>Bacillales</taxon>
        <taxon>Bacillaceae</taxon>
        <taxon>Bacillus</taxon>
    </lineage>
</organism>
<dbReference type="AlphaFoldDB" id="A0A431WCS0"/>
<dbReference type="InterPro" id="IPR025072">
    <property type="entry name" value="Fur_reg_FbpA"/>
</dbReference>
<dbReference type="OrthoDB" id="2971629at2"/>
<proteinExistence type="predicted"/>
<dbReference type="Proteomes" id="UP000271374">
    <property type="component" value="Unassembled WGS sequence"/>
</dbReference>
<dbReference type="RefSeq" id="WP_126408264.1">
    <property type="nucleotide sequence ID" value="NZ_RXNT01000005.1"/>
</dbReference>
<reference evidence="1 2" key="1">
    <citation type="submission" date="2018-12" db="EMBL/GenBank/DDBJ databases">
        <title>Bacillus yapensis draft genome sequence.</title>
        <authorList>
            <person name="Yu L."/>
            <person name="Xu X."/>
            <person name="Tang X."/>
        </authorList>
    </citation>
    <scope>NUCLEOTIDE SEQUENCE [LARGE SCALE GENOMIC DNA]</scope>
    <source>
        <strain evidence="1 2">XXST-01</strain>
    </source>
</reference>
<comment type="caution">
    <text evidence="1">The sequence shown here is derived from an EMBL/GenBank/DDBJ whole genome shotgun (WGS) entry which is preliminary data.</text>
</comment>